<keyword evidence="3" id="KW-1185">Reference proteome</keyword>
<name>A0ABQ8R910_FUSEQ</name>
<evidence type="ECO:0000313" key="2">
    <source>
        <dbReference type="EMBL" id="KAJ4129235.1"/>
    </source>
</evidence>
<reference evidence="2" key="1">
    <citation type="submission" date="2022-09" db="EMBL/GenBank/DDBJ databases">
        <title>Fusarium specimens isolated from Avocado Roots.</title>
        <authorList>
            <person name="Stajich J."/>
            <person name="Roper C."/>
            <person name="Heimlech-Rivalta G."/>
        </authorList>
    </citation>
    <scope>NUCLEOTIDE SEQUENCE</scope>
    <source>
        <strain evidence="2">CF00095</strain>
    </source>
</reference>
<organism evidence="2 3">
    <name type="scientific">Fusarium equiseti</name>
    <name type="common">Fusarium scirpi</name>
    <dbReference type="NCBI Taxonomy" id="61235"/>
    <lineage>
        <taxon>Eukaryota</taxon>
        <taxon>Fungi</taxon>
        <taxon>Dikarya</taxon>
        <taxon>Ascomycota</taxon>
        <taxon>Pezizomycotina</taxon>
        <taxon>Sordariomycetes</taxon>
        <taxon>Hypocreomycetidae</taxon>
        <taxon>Hypocreales</taxon>
        <taxon>Nectriaceae</taxon>
        <taxon>Fusarium</taxon>
        <taxon>Fusarium incarnatum-equiseti species complex</taxon>
    </lineage>
</organism>
<dbReference type="Proteomes" id="UP001152024">
    <property type="component" value="Unassembled WGS sequence"/>
</dbReference>
<dbReference type="InterPro" id="IPR010730">
    <property type="entry name" value="HET"/>
</dbReference>
<dbReference type="PANTHER" id="PTHR33112:SF12">
    <property type="entry name" value="HETEROKARYON INCOMPATIBILITY DOMAIN-CONTAINING PROTEIN"/>
    <property type="match status" value="1"/>
</dbReference>
<comment type="caution">
    <text evidence="2">The sequence shown here is derived from an EMBL/GenBank/DDBJ whole genome shotgun (WGS) entry which is preliminary data.</text>
</comment>
<feature type="domain" description="Heterokaryon incompatibility" evidence="1">
    <location>
        <begin position="11"/>
        <end position="132"/>
    </location>
</feature>
<gene>
    <name evidence="2" type="ORF">NW768_007770</name>
</gene>
<accession>A0ABQ8R910</accession>
<dbReference type="EMBL" id="JAOQBH010000011">
    <property type="protein sequence ID" value="KAJ4129235.1"/>
    <property type="molecule type" value="Genomic_DNA"/>
</dbReference>
<proteinExistence type="predicted"/>
<dbReference type="PANTHER" id="PTHR33112">
    <property type="entry name" value="DOMAIN PROTEIN, PUTATIVE-RELATED"/>
    <property type="match status" value="1"/>
</dbReference>
<dbReference type="Pfam" id="PF06985">
    <property type="entry name" value="HET"/>
    <property type="match status" value="1"/>
</dbReference>
<evidence type="ECO:0000259" key="1">
    <source>
        <dbReference type="Pfam" id="PF06985"/>
    </source>
</evidence>
<sequence length="578" mass="66475">MKQSRVLTSDAVASKLPRTILDAIKLTKALGERWLWIDSLCIVQDDEESLQHELKSMHQIYATSFLTIVAVDGEDAEYGLRGLRGISEPREINHIVLPLSGGEKIAWIEDPHKDDRDKSELSYHERMWTSQEFDFSKRRLIFKDAQVKWECNCSVWSEDHIYQPEKERPFDVVFGRYVGRGRHLKVPSLSRLSNLICWSFNKRTLRYEEDVDNAFAGYNTYLSGIFPYGLVYGHPQIFFEQSLCWSSGGGAQRRRVSERYTGDPIRNGLPSWSWMGWKGTINFPVDLESEEGASYEMGFTESITDWYVMEYPDSCEKRRIKSIWSQCRKAPPESMAESWRGEEFVPPAMAERGVSSRTPDPLSTPKEFPSHIYTCLSDDTPWPITRWYPIPLGQGNSEESSLGLHSGYQYLWCQTFRALFTASCDMLHGDLACISTHLLKNKDGTTVGALRVPNEDDSKSIQQNTLVELIAVAKGWSAILNLYSTEEPESPAPVDMAQLSLEEEQEVKEKHADYWSKAFEASPWMEEWEKGMKDKQDCYHVLWIEWDNGVAYRKAYGFVLEEEWDSVAESDRVDIILG</sequence>
<protein>
    <recommendedName>
        <fullName evidence="1">Heterokaryon incompatibility domain-containing protein</fullName>
    </recommendedName>
</protein>
<evidence type="ECO:0000313" key="3">
    <source>
        <dbReference type="Proteomes" id="UP001152024"/>
    </source>
</evidence>